<evidence type="ECO:0000313" key="1">
    <source>
        <dbReference type="EMBL" id="PSJ42068.1"/>
    </source>
</evidence>
<dbReference type="EMBL" id="PXYI01000002">
    <property type="protein sequence ID" value="PSJ42068.1"/>
    <property type="molecule type" value="Genomic_DNA"/>
</dbReference>
<dbReference type="AlphaFoldDB" id="A0A2P7QVS1"/>
<gene>
    <name evidence="1" type="ORF">C7I55_07430</name>
</gene>
<reference evidence="1 2" key="1">
    <citation type="submission" date="2018-03" db="EMBL/GenBank/DDBJ databases">
        <title>The draft genome of Sphingosinicella sp. GL-C-18.</title>
        <authorList>
            <person name="Liu L."/>
            <person name="Li L."/>
            <person name="Liang L."/>
            <person name="Zhang X."/>
            <person name="Wang T."/>
        </authorList>
    </citation>
    <scope>NUCLEOTIDE SEQUENCE [LARGE SCALE GENOMIC DNA]</scope>
    <source>
        <strain evidence="1 2">GL-C-18</strain>
    </source>
</reference>
<comment type="caution">
    <text evidence="1">The sequence shown here is derived from an EMBL/GenBank/DDBJ whole genome shotgun (WGS) entry which is preliminary data.</text>
</comment>
<keyword evidence="2" id="KW-1185">Reference proteome</keyword>
<proteinExistence type="predicted"/>
<accession>A0A2P7QVS1</accession>
<organism evidence="1 2">
    <name type="scientific">Allosphingosinicella deserti</name>
    <dbReference type="NCBI Taxonomy" id="2116704"/>
    <lineage>
        <taxon>Bacteria</taxon>
        <taxon>Pseudomonadati</taxon>
        <taxon>Pseudomonadota</taxon>
        <taxon>Alphaproteobacteria</taxon>
        <taxon>Sphingomonadales</taxon>
        <taxon>Sphingomonadaceae</taxon>
        <taxon>Allosphingosinicella</taxon>
    </lineage>
</organism>
<dbReference type="Proteomes" id="UP000241167">
    <property type="component" value="Unassembled WGS sequence"/>
</dbReference>
<protein>
    <recommendedName>
        <fullName evidence="3">Vgr related protein</fullName>
    </recommendedName>
</protein>
<dbReference type="RefSeq" id="WP_106512236.1">
    <property type="nucleotide sequence ID" value="NZ_PXYI01000002.1"/>
</dbReference>
<evidence type="ECO:0000313" key="2">
    <source>
        <dbReference type="Proteomes" id="UP000241167"/>
    </source>
</evidence>
<dbReference type="OrthoDB" id="8686772at2"/>
<evidence type="ECO:0008006" key="3">
    <source>
        <dbReference type="Google" id="ProtNLM"/>
    </source>
</evidence>
<name>A0A2P7QVS1_9SPHN</name>
<sequence length="199" mass="23076">MDEPGFGTFDPAKTYHPVKALGEEIERRARSAKDNARVLARTADVNLRGRTLTSGELREVRWMFGMVPGVERARIYPRNFWWPFRNNRAMAPDGNIYFPSHDFREDFSLASVPVPLRALFMHEATHLYQWYGLGMWVPIRGLYDRGYGYELKKGMPLRAYGLEQMGQIVQDYYTLRHGGKVNGRHSPLTHYADALPVRR</sequence>